<evidence type="ECO:0000313" key="14">
    <source>
        <dbReference type="EMBL" id="TEB28806.1"/>
    </source>
</evidence>
<dbReference type="SUPFAM" id="SSF47370">
    <property type="entry name" value="Bromodomain"/>
    <property type="match status" value="1"/>
</dbReference>
<evidence type="ECO:0008006" key="16">
    <source>
        <dbReference type="Google" id="ProtNLM"/>
    </source>
</evidence>
<dbReference type="AlphaFoldDB" id="A0A4Y7T3R1"/>
<evidence type="ECO:0000256" key="9">
    <source>
        <dbReference type="SAM" id="MobiDB-lite"/>
    </source>
</evidence>
<feature type="region of interest" description="Disordered" evidence="9">
    <location>
        <begin position="628"/>
        <end position="659"/>
    </location>
</feature>
<feature type="region of interest" description="Disordered" evidence="9">
    <location>
        <begin position="889"/>
        <end position="1009"/>
    </location>
</feature>
<dbReference type="PROSITE" id="PS50016">
    <property type="entry name" value="ZF_PHD_2"/>
    <property type="match status" value="1"/>
</dbReference>
<dbReference type="OrthoDB" id="20839at2759"/>
<dbReference type="PROSITE" id="PS50014">
    <property type="entry name" value="BROMODOMAIN_2"/>
    <property type="match status" value="1"/>
</dbReference>
<dbReference type="InterPro" id="IPR000313">
    <property type="entry name" value="PWWP_dom"/>
</dbReference>
<evidence type="ECO:0000259" key="10">
    <source>
        <dbReference type="PROSITE" id="PS50014"/>
    </source>
</evidence>
<keyword evidence="2" id="KW-0677">Repeat</keyword>
<proteinExistence type="predicted"/>
<feature type="compositionally biased region" description="Polar residues" evidence="9">
    <location>
        <begin position="979"/>
        <end position="990"/>
    </location>
</feature>
<feature type="compositionally biased region" description="Polar residues" evidence="9">
    <location>
        <begin position="819"/>
        <end position="843"/>
    </location>
</feature>
<dbReference type="Gene3D" id="1.20.920.10">
    <property type="entry name" value="Bromodomain-like"/>
    <property type="match status" value="1"/>
</dbReference>
<feature type="compositionally biased region" description="Basic residues" evidence="9">
    <location>
        <begin position="895"/>
        <end position="905"/>
    </location>
</feature>
<feature type="domain" description="PWWP" evidence="12">
    <location>
        <begin position="1014"/>
        <end position="1085"/>
    </location>
</feature>
<evidence type="ECO:0000259" key="13">
    <source>
        <dbReference type="PROSITE" id="PS51805"/>
    </source>
</evidence>
<dbReference type="SMART" id="SM00293">
    <property type="entry name" value="PWWP"/>
    <property type="match status" value="1"/>
</dbReference>
<dbReference type="InterPro" id="IPR050701">
    <property type="entry name" value="Histone_Mod_Regulator"/>
</dbReference>
<evidence type="ECO:0000256" key="1">
    <source>
        <dbReference type="ARBA" id="ARBA00022723"/>
    </source>
</evidence>
<evidence type="ECO:0000256" key="8">
    <source>
        <dbReference type="PROSITE-ProRule" id="PRU00146"/>
    </source>
</evidence>
<dbReference type="InterPro" id="IPR013083">
    <property type="entry name" value="Znf_RING/FYVE/PHD"/>
</dbReference>
<feature type="domain" description="Bromo" evidence="10">
    <location>
        <begin position="467"/>
        <end position="537"/>
    </location>
</feature>
<comment type="caution">
    <text evidence="14">The sequence shown here is derived from an EMBL/GenBank/DDBJ whole genome shotgun (WGS) entry which is preliminary data.</text>
</comment>
<dbReference type="GO" id="GO:0006357">
    <property type="term" value="P:regulation of transcription by RNA polymerase II"/>
    <property type="evidence" value="ECO:0007669"/>
    <property type="project" value="TreeGrafter"/>
</dbReference>
<evidence type="ECO:0000313" key="15">
    <source>
        <dbReference type="Proteomes" id="UP000298030"/>
    </source>
</evidence>
<dbReference type="Proteomes" id="UP000298030">
    <property type="component" value="Unassembled WGS sequence"/>
</dbReference>
<dbReference type="Pfam" id="PF00855">
    <property type="entry name" value="PWWP"/>
    <property type="match status" value="1"/>
</dbReference>
<reference evidence="14 15" key="1">
    <citation type="journal article" date="2019" name="Nat. Ecol. Evol.">
        <title>Megaphylogeny resolves global patterns of mushroom evolution.</title>
        <authorList>
            <person name="Varga T."/>
            <person name="Krizsan K."/>
            <person name="Foldi C."/>
            <person name="Dima B."/>
            <person name="Sanchez-Garcia M."/>
            <person name="Sanchez-Ramirez S."/>
            <person name="Szollosi G.J."/>
            <person name="Szarkandi J.G."/>
            <person name="Papp V."/>
            <person name="Albert L."/>
            <person name="Andreopoulos W."/>
            <person name="Angelini C."/>
            <person name="Antonin V."/>
            <person name="Barry K.W."/>
            <person name="Bougher N.L."/>
            <person name="Buchanan P."/>
            <person name="Buyck B."/>
            <person name="Bense V."/>
            <person name="Catcheside P."/>
            <person name="Chovatia M."/>
            <person name="Cooper J."/>
            <person name="Damon W."/>
            <person name="Desjardin D."/>
            <person name="Finy P."/>
            <person name="Geml J."/>
            <person name="Haridas S."/>
            <person name="Hughes K."/>
            <person name="Justo A."/>
            <person name="Karasinski D."/>
            <person name="Kautmanova I."/>
            <person name="Kiss B."/>
            <person name="Kocsube S."/>
            <person name="Kotiranta H."/>
            <person name="LaButti K.M."/>
            <person name="Lechner B.E."/>
            <person name="Liimatainen K."/>
            <person name="Lipzen A."/>
            <person name="Lukacs Z."/>
            <person name="Mihaltcheva S."/>
            <person name="Morgado L.N."/>
            <person name="Niskanen T."/>
            <person name="Noordeloos M.E."/>
            <person name="Ohm R.A."/>
            <person name="Ortiz-Santana B."/>
            <person name="Ovrebo C."/>
            <person name="Racz N."/>
            <person name="Riley R."/>
            <person name="Savchenko A."/>
            <person name="Shiryaev A."/>
            <person name="Soop K."/>
            <person name="Spirin V."/>
            <person name="Szebenyi C."/>
            <person name="Tomsovsky M."/>
            <person name="Tulloss R.E."/>
            <person name="Uehling J."/>
            <person name="Grigoriev I.V."/>
            <person name="Vagvolgyi C."/>
            <person name="Papp T."/>
            <person name="Martin F.M."/>
            <person name="Miettinen O."/>
            <person name="Hibbett D.S."/>
            <person name="Nagy L.G."/>
        </authorList>
    </citation>
    <scope>NUCLEOTIDE SEQUENCE [LARGE SCALE GENOMIC DNA]</scope>
    <source>
        <strain evidence="14 15">FP101781</strain>
    </source>
</reference>
<feature type="compositionally biased region" description="Acidic residues" evidence="9">
    <location>
        <begin position="955"/>
        <end position="974"/>
    </location>
</feature>
<keyword evidence="6" id="KW-0539">Nucleus</keyword>
<protein>
    <recommendedName>
        <fullName evidence="16">Bromodomain and PHD finger-containing protein 3</fullName>
    </recommendedName>
</protein>
<evidence type="ECO:0000256" key="5">
    <source>
        <dbReference type="ARBA" id="ARBA00023117"/>
    </source>
</evidence>
<dbReference type="PRINTS" id="PR00503">
    <property type="entry name" value="BROMODOMAIN"/>
</dbReference>
<dbReference type="InterPro" id="IPR001965">
    <property type="entry name" value="Znf_PHD"/>
</dbReference>
<dbReference type="CDD" id="cd04369">
    <property type="entry name" value="Bromodomain"/>
    <property type="match status" value="1"/>
</dbReference>
<dbReference type="PROSITE" id="PS50812">
    <property type="entry name" value="PWWP"/>
    <property type="match status" value="1"/>
</dbReference>
<evidence type="ECO:0000256" key="7">
    <source>
        <dbReference type="PROSITE-ProRule" id="PRU00035"/>
    </source>
</evidence>
<evidence type="ECO:0000259" key="11">
    <source>
        <dbReference type="PROSITE" id="PS50016"/>
    </source>
</evidence>
<dbReference type="Pfam" id="PF13831">
    <property type="entry name" value="PHD_2"/>
    <property type="match status" value="1"/>
</dbReference>
<feature type="region of interest" description="Disordered" evidence="9">
    <location>
        <begin position="782"/>
        <end position="865"/>
    </location>
</feature>
<dbReference type="GO" id="GO:0006325">
    <property type="term" value="P:chromatin organization"/>
    <property type="evidence" value="ECO:0007669"/>
    <property type="project" value="UniProtKB-ARBA"/>
</dbReference>
<dbReference type="FunFam" id="3.30.40.10:FF:000008">
    <property type="entry name" value="Bromodomain containing 1, isoform CRA_a"/>
    <property type="match status" value="1"/>
</dbReference>
<dbReference type="Gene3D" id="2.30.30.140">
    <property type="match status" value="1"/>
</dbReference>
<dbReference type="EMBL" id="QPFP01000030">
    <property type="protein sequence ID" value="TEB28806.1"/>
    <property type="molecule type" value="Genomic_DNA"/>
</dbReference>
<dbReference type="PROSITE" id="PS51805">
    <property type="entry name" value="EPHD"/>
    <property type="match status" value="1"/>
</dbReference>
<keyword evidence="1" id="KW-0479">Metal-binding</keyword>
<dbReference type="PANTHER" id="PTHR13793:SF107">
    <property type="entry name" value="BROMODOMAIN-CONTAINING PROTEIN HOMOLOG"/>
    <property type="match status" value="1"/>
</dbReference>
<evidence type="ECO:0000256" key="6">
    <source>
        <dbReference type="ARBA" id="ARBA00023242"/>
    </source>
</evidence>
<keyword evidence="3 8" id="KW-0863">Zinc-finger</keyword>
<dbReference type="InterPro" id="IPR034732">
    <property type="entry name" value="EPHD"/>
</dbReference>
<dbReference type="Gene3D" id="3.30.40.10">
    <property type="entry name" value="Zinc/RING finger domain, C3HC4 (zinc finger)"/>
    <property type="match status" value="2"/>
</dbReference>
<dbReference type="CDD" id="cd05839">
    <property type="entry name" value="PWWP_BRPF"/>
    <property type="match status" value="1"/>
</dbReference>
<dbReference type="InterPro" id="IPR019542">
    <property type="entry name" value="Enhancer_polycomb-like_N"/>
</dbReference>
<organism evidence="14 15">
    <name type="scientific">Coprinellus micaceus</name>
    <name type="common">Glistening ink-cap mushroom</name>
    <name type="synonym">Coprinus micaceus</name>
    <dbReference type="NCBI Taxonomy" id="71717"/>
    <lineage>
        <taxon>Eukaryota</taxon>
        <taxon>Fungi</taxon>
        <taxon>Dikarya</taxon>
        <taxon>Basidiomycota</taxon>
        <taxon>Agaricomycotina</taxon>
        <taxon>Agaricomycetes</taxon>
        <taxon>Agaricomycetidae</taxon>
        <taxon>Agaricales</taxon>
        <taxon>Agaricineae</taxon>
        <taxon>Psathyrellaceae</taxon>
        <taxon>Coprinellus</taxon>
    </lineage>
</organism>
<keyword evidence="4" id="KW-0862">Zinc</keyword>
<dbReference type="InterPro" id="IPR019787">
    <property type="entry name" value="Znf_PHD-finger"/>
</dbReference>
<gene>
    <name evidence="14" type="ORF">FA13DRAFT_1690508</name>
</gene>
<dbReference type="SUPFAM" id="SSF63748">
    <property type="entry name" value="Tudor/PWWP/MBT"/>
    <property type="match status" value="1"/>
</dbReference>
<name>A0A4Y7T3R1_COPMI</name>
<dbReference type="Pfam" id="PF13832">
    <property type="entry name" value="zf-HC5HC2H_2"/>
    <property type="match status" value="1"/>
</dbReference>
<dbReference type="Pfam" id="PF00439">
    <property type="entry name" value="Bromodomain"/>
    <property type="match status" value="1"/>
</dbReference>
<feature type="domain" description="PHD-type" evidence="11">
    <location>
        <begin position="131"/>
        <end position="181"/>
    </location>
</feature>
<feature type="domain" description="PHD-type" evidence="13">
    <location>
        <begin position="185"/>
        <end position="299"/>
    </location>
</feature>
<sequence length="1131" mass="126843">MARGGHSPNPAAIPKVEFVKVQDEVSAGGPPGVQDGQARSFGYNDGYPYTRPELYIRHIEPLEIDLARQVEYDMDEQDEEWLEAINAERKKEHLDRISAETFEIIMDRLEKEWFDLTKNLPKSDLAMPSEDSTCAVCDDSEGENSNAIVFCDGCNLAVHQDCYGVPYIPEGQWLCRKCTVSPENPVQCYLCPNEGGAFKQTIHGEWVHLLCAIWVPETRVANDVFMEPVTGIEKISKQRWKLRCSVCDVREGACIQCAKSSCFIAFHATCARQEKLLLPMKTTQGAEQAVLQAFCERHLPDEQQNIRATALAAEEEQGDNKHSSKAARAYNKTYKPGPPIVPAIIVNRITQYIHRIKIRKKIELVQLICRYWSLKREARRGAPLLKRLHLEPWTASGGKIQTIEEKRMKLEQLQALRRDLTYVKMLTLLVKFRELRKLRQTEITHKVLSTALYPHEAALRMALETIMAADKQDFFKNPVNKNEVPDYFDIVLNPMCWSMVEDRLDKHEYWDVKTFKDDIDLVINNAILYNQPGTPFYKAALRIRSVSQLALKKLEGLALPPAAIPQQTDRSGEPLSLPVIGDLESPLDILEVLLSGDSVKDGLNLELGNSSPIASLLATELAQYKPPVIAPPSPELPPKVPSKKSKKRDRRAEAERARARKAVAFTRNPDALPVEDGTQQPVDQMVVETTEEGEGKSIDLREPRTRASIAAAVAFEIEAHGGVLPEDDGVKLEPPQPPPTKAEPEAGPSKPPRKRPSMTLPPLSIPRVVDDVDNQGSFQLFNSGWILPAESKRHGRTPIEKASLPPPKKKQKTDHQASRRASATSEAKTMSSPVEDMQNTAATSAVDEESSKMEVDPFTTPVSANFEFPEDGVRRMSVDASGRVVIEELDTPYTRRQKSMKRKAEKQKVAEPSEGPATAEEAHDGVIPPSVPSTTPTSEAAPPTRWGHRKVSIEVPEDAGESESELSELSDLPDDATPASETGPSSSKQPNPMRKKPTEARRKKSKRVSQNYESGTLVWAKADSYPWWPAVVFDADHADIPANVFANFMGFRKRRKVKLYIVRFYDTMKSWQFLPRDKLKELGEDEALDADMIAQSSINQKWKSRNAREQCRTAYRFVPIPILPLFLTTSF</sequence>
<dbReference type="Pfam" id="PF10513">
    <property type="entry name" value="EPL1"/>
    <property type="match status" value="1"/>
</dbReference>
<dbReference type="InterPro" id="IPR019786">
    <property type="entry name" value="Zinc_finger_PHD-type_CS"/>
</dbReference>
<feature type="region of interest" description="Disordered" evidence="9">
    <location>
        <begin position="722"/>
        <end position="768"/>
    </location>
</feature>
<accession>A0A4Y7T3R1</accession>
<dbReference type="SMART" id="SM00297">
    <property type="entry name" value="BROMO"/>
    <property type="match status" value="1"/>
</dbReference>
<feature type="compositionally biased region" description="Pro residues" evidence="9">
    <location>
        <begin position="628"/>
        <end position="640"/>
    </location>
</feature>
<evidence type="ECO:0000256" key="4">
    <source>
        <dbReference type="ARBA" id="ARBA00022833"/>
    </source>
</evidence>
<evidence type="ECO:0000259" key="12">
    <source>
        <dbReference type="PROSITE" id="PS50812"/>
    </source>
</evidence>
<keyword evidence="15" id="KW-1185">Reference proteome</keyword>
<keyword evidence="5 7" id="KW-0103">Bromodomain</keyword>
<dbReference type="PANTHER" id="PTHR13793">
    <property type="entry name" value="PHD FINGER PROTEINS"/>
    <property type="match status" value="1"/>
</dbReference>
<feature type="compositionally biased region" description="Low complexity" evidence="9">
    <location>
        <begin position="932"/>
        <end position="944"/>
    </location>
</feature>
<dbReference type="PROSITE" id="PS01359">
    <property type="entry name" value="ZF_PHD_1"/>
    <property type="match status" value="1"/>
</dbReference>
<dbReference type="CDD" id="cd15492">
    <property type="entry name" value="PHD_BRPF_JADE_like"/>
    <property type="match status" value="1"/>
</dbReference>
<evidence type="ECO:0000256" key="2">
    <source>
        <dbReference type="ARBA" id="ARBA00022737"/>
    </source>
</evidence>
<dbReference type="InterPro" id="IPR001487">
    <property type="entry name" value="Bromodomain"/>
</dbReference>
<dbReference type="SUPFAM" id="SSF57903">
    <property type="entry name" value="FYVE/PHD zinc finger"/>
    <property type="match status" value="1"/>
</dbReference>
<dbReference type="InterPro" id="IPR036427">
    <property type="entry name" value="Bromodomain-like_sf"/>
</dbReference>
<dbReference type="STRING" id="71717.A0A4Y7T3R1"/>
<evidence type="ECO:0000256" key="3">
    <source>
        <dbReference type="ARBA" id="ARBA00022771"/>
    </source>
</evidence>
<dbReference type="SMART" id="SM00249">
    <property type="entry name" value="PHD"/>
    <property type="match status" value="2"/>
</dbReference>
<dbReference type="GO" id="GO:0008270">
    <property type="term" value="F:zinc ion binding"/>
    <property type="evidence" value="ECO:0007669"/>
    <property type="project" value="UniProtKB-KW"/>
</dbReference>
<dbReference type="InterPro" id="IPR011011">
    <property type="entry name" value="Znf_FYVE_PHD"/>
</dbReference>